<dbReference type="Pfam" id="PF01248">
    <property type="entry name" value="Ribosomal_L7Ae"/>
    <property type="match status" value="1"/>
</dbReference>
<dbReference type="SUPFAM" id="SSF55315">
    <property type="entry name" value="L30e-like"/>
    <property type="match status" value="1"/>
</dbReference>
<evidence type="ECO:0000313" key="3">
    <source>
        <dbReference type="Proteomes" id="UP000182471"/>
    </source>
</evidence>
<proteinExistence type="predicted"/>
<evidence type="ECO:0000259" key="1">
    <source>
        <dbReference type="Pfam" id="PF01248"/>
    </source>
</evidence>
<feature type="domain" description="Ribosomal protein eL8/eL30/eS12/Gadd45" evidence="1">
    <location>
        <begin position="9"/>
        <end position="89"/>
    </location>
</feature>
<evidence type="ECO:0000313" key="2">
    <source>
        <dbReference type="EMBL" id="SER60652.1"/>
    </source>
</evidence>
<dbReference type="InterPro" id="IPR029064">
    <property type="entry name" value="Ribosomal_eL30-like_sf"/>
</dbReference>
<name>A0A1H9QJL7_9FIRM</name>
<dbReference type="AlphaFoldDB" id="A0A1H9QJL7"/>
<keyword evidence="3" id="KW-1185">Reference proteome</keyword>
<gene>
    <name evidence="2" type="ORF">SAMN02910429_00580</name>
</gene>
<organism evidence="2 3">
    <name type="scientific">Lachnobacterium bovis</name>
    <dbReference type="NCBI Taxonomy" id="140626"/>
    <lineage>
        <taxon>Bacteria</taxon>
        <taxon>Bacillati</taxon>
        <taxon>Bacillota</taxon>
        <taxon>Clostridia</taxon>
        <taxon>Lachnospirales</taxon>
        <taxon>Lachnospiraceae</taxon>
        <taxon>Lachnobacterium</taxon>
    </lineage>
</organism>
<dbReference type="InterPro" id="IPR004038">
    <property type="entry name" value="Ribosomal_eL8/eL30/eS12/Gad45"/>
</dbReference>
<dbReference type="Gene3D" id="3.30.1330.30">
    <property type="match status" value="1"/>
</dbReference>
<accession>A0A1H9QJL7</accession>
<protein>
    <submittedName>
        <fullName evidence="2">Ribosomal protein L7Ae</fullName>
    </submittedName>
</protein>
<sequence length="99" mass="10941">MQNRTLSMIGIAAKAGKIVSGEFSTEKAIKEFKAYLVIVAGDASENTKKKFRNSTEFYEVKYVELSNKDELGQCIGKEFRASIAVTDENLANAILKTID</sequence>
<keyword evidence="2" id="KW-0687">Ribonucleoprotein</keyword>
<dbReference type="RefSeq" id="WP_022748019.1">
    <property type="nucleotide sequence ID" value="NZ_FOGW01000006.1"/>
</dbReference>
<dbReference type="EMBL" id="FOGW01000006">
    <property type="protein sequence ID" value="SER60652.1"/>
    <property type="molecule type" value="Genomic_DNA"/>
</dbReference>
<keyword evidence="2" id="KW-0689">Ribosomal protein</keyword>
<dbReference type="GO" id="GO:0005840">
    <property type="term" value="C:ribosome"/>
    <property type="evidence" value="ECO:0007669"/>
    <property type="project" value="UniProtKB-KW"/>
</dbReference>
<reference evidence="3" key="1">
    <citation type="submission" date="2016-10" db="EMBL/GenBank/DDBJ databases">
        <authorList>
            <person name="Varghese N."/>
            <person name="Submissions S."/>
        </authorList>
    </citation>
    <scope>NUCLEOTIDE SEQUENCE [LARGE SCALE GENOMIC DNA]</scope>
    <source>
        <strain evidence="3">S1b</strain>
    </source>
</reference>
<dbReference type="Proteomes" id="UP000182471">
    <property type="component" value="Unassembled WGS sequence"/>
</dbReference>